<gene>
    <name evidence="1" type="ORF">OMW55_10010</name>
</gene>
<dbReference type="Proteomes" id="UP001526246">
    <property type="component" value="Unassembled WGS sequence"/>
</dbReference>
<evidence type="ECO:0000313" key="2">
    <source>
        <dbReference type="Proteomes" id="UP001526246"/>
    </source>
</evidence>
<proteinExistence type="predicted"/>
<sequence length="147" mass="15624">MKQPTLVLALLLTAACNRNDRIAQNAATPPLNVTSETPGDWSELRLLTGRTPADSGLFQDSPITVDLNALLGAEATTYRRAIEGGSMLAPVGPVLITVAADRSAYLVIFPDDHALEAGLKTPRGWRRWNTPGSNVPRPAAIAQLLAS</sequence>
<organism evidence="1 2">
    <name type="scientific">Sphingomonas arvum</name>
    <dbReference type="NCBI Taxonomy" id="2992113"/>
    <lineage>
        <taxon>Bacteria</taxon>
        <taxon>Pseudomonadati</taxon>
        <taxon>Pseudomonadota</taxon>
        <taxon>Alphaproteobacteria</taxon>
        <taxon>Sphingomonadales</taxon>
        <taxon>Sphingomonadaceae</taxon>
        <taxon>Sphingomonas</taxon>
    </lineage>
</organism>
<reference evidence="1 2" key="1">
    <citation type="submission" date="2022-10" db="EMBL/GenBank/DDBJ databases">
        <title>Sphingomonas sp.</title>
        <authorList>
            <person name="Jin C."/>
        </authorList>
    </citation>
    <scope>NUCLEOTIDE SEQUENCE [LARGE SCALE GENOMIC DNA]</scope>
    <source>
        <strain evidence="1 2">BN140010</strain>
    </source>
</reference>
<protein>
    <submittedName>
        <fullName evidence="1">Uncharacterized protein</fullName>
    </submittedName>
</protein>
<name>A0ABT3JGD1_9SPHN</name>
<keyword evidence="2" id="KW-1185">Reference proteome</keyword>
<evidence type="ECO:0000313" key="1">
    <source>
        <dbReference type="EMBL" id="MCW3798137.1"/>
    </source>
</evidence>
<dbReference type="PROSITE" id="PS51257">
    <property type="entry name" value="PROKAR_LIPOPROTEIN"/>
    <property type="match status" value="1"/>
</dbReference>
<comment type="caution">
    <text evidence="1">The sequence shown here is derived from an EMBL/GenBank/DDBJ whole genome shotgun (WGS) entry which is preliminary data.</text>
</comment>
<dbReference type="RefSeq" id="WP_264882831.1">
    <property type="nucleotide sequence ID" value="NZ_JAPDOB010000002.1"/>
</dbReference>
<accession>A0ABT3JGD1</accession>
<dbReference type="EMBL" id="JAPDOB010000002">
    <property type="protein sequence ID" value="MCW3798137.1"/>
    <property type="molecule type" value="Genomic_DNA"/>
</dbReference>